<evidence type="ECO:0000256" key="3">
    <source>
        <dbReference type="ARBA" id="ARBA00023125"/>
    </source>
</evidence>
<organism evidence="7 8">
    <name type="scientific">Limnoraphis robusta CCNP1315</name>
    <dbReference type="NCBI Taxonomy" id="3110306"/>
    <lineage>
        <taxon>Bacteria</taxon>
        <taxon>Bacillati</taxon>
        <taxon>Cyanobacteriota</taxon>
        <taxon>Cyanophyceae</taxon>
        <taxon>Oscillatoriophycideae</taxon>
        <taxon>Oscillatoriales</taxon>
        <taxon>Sirenicapillariaceae</taxon>
        <taxon>Limnoraphis</taxon>
    </lineage>
</organism>
<keyword evidence="3" id="KW-0238">DNA-binding</keyword>
<feature type="domain" description="Cas12f1-like TNB" evidence="6">
    <location>
        <begin position="301"/>
        <end position="372"/>
    </location>
</feature>
<evidence type="ECO:0000313" key="7">
    <source>
        <dbReference type="EMBL" id="MEA5522268.1"/>
    </source>
</evidence>
<evidence type="ECO:0000259" key="5">
    <source>
        <dbReference type="Pfam" id="PF01385"/>
    </source>
</evidence>
<reference evidence="7 8" key="1">
    <citation type="submission" date="2023-12" db="EMBL/GenBank/DDBJ databases">
        <title>Baltic Sea Cyanobacteria.</title>
        <authorList>
            <person name="Delbaje E."/>
            <person name="Fewer D.P."/>
            <person name="Shishido T.K."/>
        </authorList>
    </citation>
    <scope>NUCLEOTIDE SEQUENCE [LARGE SCALE GENOMIC DNA]</scope>
    <source>
        <strain evidence="7 8">CCNP 1315</strain>
    </source>
</reference>
<protein>
    <submittedName>
        <fullName evidence="7">Transposase</fullName>
    </submittedName>
</protein>
<keyword evidence="2" id="KW-0815">Transposition</keyword>
<dbReference type="InterPro" id="IPR001959">
    <property type="entry name" value="Transposase"/>
</dbReference>
<dbReference type="NCBIfam" id="TIGR01766">
    <property type="entry name" value="IS200/IS605 family accessory protein TnpB-like domain"/>
    <property type="match status" value="1"/>
</dbReference>
<proteinExistence type="inferred from homology"/>
<sequence>MRVVERHIIKSSNKYWKEIDELAFKSKNLYNLANYYCRQRFFETGKSLSLTDLYHASKISEAYRALPTKVSKQIIKRVTSTWRGYFQSHKEWRKQPNKFFAEPKIPKYKDKQKGRNVVIYSNESVYKPALKNGICHLSMSKIKIPTKVEKVVEVRIVPATCCYLIEIVYERPEEQSVNSDYVAGIDLGIDRLIALSTNKPGVRPLLINGKPIKSVNQHYNKLKAKYQSYLTGARRTSNKIESLTYYRHRFVDNYLHQTSRIVVNYLVEHNIKTLVIGKNDNWKQKVNIGKRNNQQFTQIPHSKLVQQLTYKCQLVGVKVIETEESYTSKTSALDLEEPCKQQAYKGKRVKRGLFKSSCGKVINADINGSLQIIRKYFPEAFTVEEIVSCAVQPLLVNPVRRTKQLFSTV</sequence>
<dbReference type="Proteomes" id="UP001301728">
    <property type="component" value="Unassembled WGS sequence"/>
</dbReference>
<name>A0ABU5U826_9CYAN</name>
<evidence type="ECO:0000259" key="6">
    <source>
        <dbReference type="Pfam" id="PF07282"/>
    </source>
</evidence>
<keyword evidence="8" id="KW-1185">Reference proteome</keyword>
<dbReference type="Pfam" id="PF01385">
    <property type="entry name" value="OrfB_IS605"/>
    <property type="match status" value="1"/>
</dbReference>
<evidence type="ECO:0000256" key="4">
    <source>
        <dbReference type="ARBA" id="ARBA00023172"/>
    </source>
</evidence>
<keyword evidence="4" id="KW-0233">DNA recombination</keyword>
<evidence type="ECO:0000256" key="1">
    <source>
        <dbReference type="ARBA" id="ARBA00008761"/>
    </source>
</evidence>
<accession>A0ABU5U826</accession>
<dbReference type="RefSeq" id="WP_323272729.1">
    <property type="nucleotide sequence ID" value="NZ_JAYGHT010000155.1"/>
</dbReference>
<feature type="domain" description="Probable transposase IS891/IS1136/IS1341" evidence="5">
    <location>
        <begin position="167"/>
        <end position="280"/>
    </location>
</feature>
<gene>
    <name evidence="7" type="ORF">VB854_25335</name>
</gene>
<dbReference type="Pfam" id="PF07282">
    <property type="entry name" value="Cas12f1-like_TNB"/>
    <property type="match status" value="1"/>
</dbReference>
<evidence type="ECO:0000256" key="2">
    <source>
        <dbReference type="ARBA" id="ARBA00022578"/>
    </source>
</evidence>
<dbReference type="EMBL" id="JAYGHT010000155">
    <property type="protein sequence ID" value="MEA5522268.1"/>
    <property type="molecule type" value="Genomic_DNA"/>
</dbReference>
<comment type="caution">
    <text evidence="7">The sequence shown here is derived from an EMBL/GenBank/DDBJ whole genome shotgun (WGS) entry which is preliminary data.</text>
</comment>
<evidence type="ECO:0000313" key="8">
    <source>
        <dbReference type="Proteomes" id="UP001301728"/>
    </source>
</evidence>
<dbReference type="NCBIfam" id="NF040570">
    <property type="entry name" value="guided_TnpB"/>
    <property type="match status" value="1"/>
</dbReference>
<comment type="similarity">
    <text evidence="1">In the C-terminal section; belongs to the transposase 35 family.</text>
</comment>
<dbReference type="InterPro" id="IPR010095">
    <property type="entry name" value="Cas12f1-like_TNB"/>
</dbReference>